<dbReference type="InterPro" id="IPR029069">
    <property type="entry name" value="HotDog_dom_sf"/>
</dbReference>
<dbReference type="CDD" id="cd00586">
    <property type="entry name" value="4HBT"/>
    <property type="match status" value="1"/>
</dbReference>
<evidence type="ECO:0000313" key="3">
    <source>
        <dbReference type="EMBL" id="OFD87029.1"/>
    </source>
</evidence>
<gene>
    <name evidence="3" type="ORF">BWGOE11_57750</name>
</gene>
<dbReference type="Pfam" id="PF13279">
    <property type="entry name" value="4HBT_2"/>
    <property type="match status" value="1"/>
</dbReference>
<dbReference type="EMBL" id="LXLX01000105">
    <property type="protein sequence ID" value="OFD87029.1"/>
    <property type="molecule type" value="Genomic_DNA"/>
</dbReference>
<dbReference type="GO" id="GO:0047617">
    <property type="term" value="F:fatty acyl-CoA hydrolase activity"/>
    <property type="evidence" value="ECO:0007669"/>
    <property type="project" value="TreeGrafter"/>
</dbReference>
<evidence type="ECO:0008006" key="5">
    <source>
        <dbReference type="Google" id="ProtNLM"/>
    </source>
</evidence>
<keyword evidence="2" id="KW-0378">Hydrolase</keyword>
<reference evidence="3 4" key="1">
    <citation type="submission" date="2016-05" db="EMBL/GenBank/DDBJ databases">
        <title>Bacillus thuringiensis and Bacillus weihenstephanensis as novel biocontrol agents of wilt causing Verticillium species.</title>
        <authorList>
            <person name="Hollensteiner J."/>
            <person name="Wemheuer F."/>
            <person name="Harting R."/>
            <person name="Kolarzyk A."/>
            <person name="Diaz-Valerio S."/>
            <person name="Poehlein A."/>
            <person name="Brzuszkiewicz E."/>
            <person name="Nesemann K."/>
            <person name="Braus-Stromeyer S."/>
            <person name="Braus G."/>
            <person name="Daniel R."/>
            <person name="Liesegang H."/>
        </authorList>
    </citation>
    <scope>NUCLEOTIDE SEQUENCE [LARGE SCALE GENOMIC DNA]</scope>
    <source>
        <strain evidence="3 4">GOE11</strain>
    </source>
</reference>
<dbReference type="Gene3D" id="3.10.129.10">
    <property type="entry name" value="Hotdog Thioesterase"/>
    <property type="match status" value="1"/>
</dbReference>
<dbReference type="PANTHER" id="PTHR31793:SF27">
    <property type="entry name" value="NOVEL THIOESTERASE SUPERFAMILY DOMAIN AND SAPOSIN A-TYPE DOMAIN CONTAINING PROTEIN (0610012H03RIK)"/>
    <property type="match status" value="1"/>
</dbReference>
<organism evidence="3 4">
    <name type="scientific">Bacillus mycoides</name>
    <dbReference type="NCBI Taxonomy" id="1405"/>
    <lineage>
        <taxon>Bacteria</taxon>
        <taxon>Bacillati</taxon>
        <taxon>Bacillota</taxon>
        <taxon>Bacilli</taxon>
        <taxon>Bacillales</taxon>
        <taxon>Bacillaceae</taxon>
        <taxon>Bacillus</taxon>
        <taxon>Bacillus cereus group</taxon>
    </lineage>
</organism>
<protein>
    <recommendedName>
        <fullName evidence="5">Acyl-CoA thioesterase</fullName>
    </recommendedName>
</protein>
<accession>A0A1E8BEI9</accession>
<evidence type="ECO:0000313" key="4">
    <source>
        <dbReference type="Proteomes" id="UP000175835"/>
    </source>
</evidence>
<dbReference type="PANTHER" id="PTHR31793">
    <property type="entry name" value="4-HYDROXYBENZOYL-COA THIOESTERASE FAMILY MEMBER"/>
    <property type="match status" value="1"/>
</dbReference>
<dbReference type="Proteomes" id="UP000175835">
    <property type="component" value="Unassembled WGS sequence"/>
</dbReference>
<comment type="caution">
    <text evidence="3">The sequence shown here is derived from an EMBL/GenBank/DDBJ whole genome shotgun (WGS) entry which is preliminary data.</text>
</comment>
<dbReference type="SUPFAM" id="SSF54637">
    <property type="entry name" value="Thioesterase/thiol ester dehydrase-isomerase"/>
    <property type="match status" value="1"/>
</dbReference>
<evidence type="ECO:0000256" key="1">
    <source>
        <dbReference type="ARBA" id="ARBA00005953"/>
    </source>
</evidence>
<dbReference type="PATRIC" id="fig|86662.27.peg.6000"/>
<evidence type="ECO:0000256" key="2">
    <source>
        <dbReference type="ARBA" id="ARBA00022801"/>
    </source>
</evidence>
<dbReference type="AlphaFoldDB" id="A0A1E8BEI9"/>
<comment type="similarity">
    <text evidence="1">Belongs to the 4-hydroxybenzoyl-CoA thioesterase family.</text>
</comment>
<sequence>MKWLDTKVRVRWSEVDSQNHVYYGNYFLYFDLGREYVAEKVDLEYLTEEFDVITLETTAKYRQPAKYGDELIIRTRMIHPSSAAMASPMGFTFKFEYQVLKSQGKLLIAEGTSRHALQDKKTHKLYVKFSKEKKDKFLSVFEIYK</sequence>
<proteinExistence type="inferred from homology"/>
<dbReference type="InterPro" id="IPR050563">
    <property type="entry name" value="4-hydroxybenzoyl-CoA_TE"/>
</dbReference>
<name>A0A1E8BEI9_BACMY</name>
<dbReference type="RefSeq" id="WP_070129417.1">
    <property type="nucleotide sequence ID" value="NZ_LXLP01000089.1"/>
</dbReference>